<gene>
    <name evidence="3" type="ORF">ACFOMG_01015</name>
</gene>
<feature type="coiled-coil region" evidence="1">
    <location>
        <begin position="59"/>
        <end position="112"/>
    </location>
</feature>
<proteinExistence type="predicted"/>
<dbReference type="Proteomes" id="UP001595722">
    <property type="component" value="Unassembled WGS sequence"/>
</dbReference>
<evidence type="ECO:0000313" key="4">
    <source>
        <dbReference type="Proteomes" id="UP001595722"/>
    </source>
</evidence>
<feature type="transmembrane region" description="Helical" evidence="2">
    <location>
        <begin position="26"/>
        <end position="45"/>
    </location>
</feature>
<reference evidence="4" key="1">
    <citation type="journal article" date="2019" name="Int. J. Syst. Evol. Microbiol.">
        <title>The Global Catalogue of Microorganisms (GCM) 10K type strain sequencing project: providing services to taxonomists for standard genome sequencing and annotation.</title>
        <authorList>
            <consortium name="The Broad Institute Genomics Platform"/>
            <consortium name="The Broad Institute Genome Sequencing Center for Infectious Disease"/>
            <person name="Wu L."/>
            <person name="Ma J."/>
        </authorList>
    </citation>
    <scope>NUCLEOTIDE SEQUENCE [LARGE SCALE GENOMIC DNA]</scope>
    <source>
        <strain evidence="4">KCTC 42424</strain>
    </source>
</reference>
<evidence type="ECO:0000256" key="1">
    <source>
        <dbReference type="SAM" id="Coils"/>
    </source>
</evidence>
<keyword evidence="2" id="KW-1133">Transmembrane helix</keyword>
<comment type="caution">
    <text evidence="3">The sequence shown here is derived from an EMBL/GenBank/DDBJ whole genome shotgun (WGS) entry which is preliminary data.</text>
</comment>
<dbReference type="RefSeq" id="WP_376864238.1">
    <property type="nucleotide sequence ID" value="NZ_JBHRYB010000001.1"/>
</dbReference>
<keyword evidence="2" id="KW-0812">Transmembrane</keyword>
<evidence type="ECO:0000313" key="3">
    <source>
        <dbReference type="EMBL" id="MFC3678688.1"/>
    </source>
</evidence>
<name>A0ABV7VRJ9_9GAMM</name>
<keyword evidence="1" id="KW-0175">Coiled coil</keyword>
<dbReference type="EMBL" id="JBHRYB010000001">
    <property type="protein sequence ID" value="MFC3678688.1"/>
    <property type="molecule type" value="Genomic_DNA"/>
</dbReference>
<keyword evidence="2" id="KW-0472">Membrane</keyword>
<evidence type="ECO:0000256" key="2">
    <source>
        <dbReference type="SAM" id="Phobius"/>
    </source>
</evidence>
<protein>
    <recommendedName>
        <fullName evidence="5">MSHA biogenesis protein MshJ</fullName>
    </recommendedName>
</protein>
<accession>A0ABV7VRJ9</accession>
<sequence length="220" mass="25877">MTSWWQQPRAAALIQQYLNLNPRERWLTLITLSLLLLLLGSWLLAEPLWRDGWQRQQQAQQRQQENQQLQQRLSQLQNTPVVDPNQVLRDELELLRSEHQAIEQRIASLTDALVSPQQMVVVLEQMLTQDSRLKITGLVTLPQEEILLGESEPRARLYKHRLRITLSASYPALLAYLQRLDTLKWRLYWQLLDYQVEQYPRGEVTLEVYTLSSREDVLGG</sequence>
<organism evidence="3 4">
    <name type="scientific">Bacterioplanoides pacificum</name>
    <dbReference type="NCBI Taxonomy" id="1171596"/>
    <lineage>
        <taxon>Bacteria</taxon>
        <taxon>Pseudomonadati</taxon>
        <taxon>Pseudomonadota</taxon>
        <taxon>Gammaproteobacteria</taxon>
        <taxon>Oceanospirillales</taxon>
        <taxon>Oceanospirillaceae</taxon>
        <taxon>Bacterioplanoides</taxon>
    </lineage>
</organism>
<evidence type="ECO:0008006" key="5">
    <source>
        <dbReference type="Google" id="ProtNLM"/>
    </source>
</evidence>
<keyword evidence="4" id="KW-1185">Reference proteome</keyword>